<dbReference type="InterPro" id="IPR012308">
    <property type="entry name" value="DNA_ligase_ATP-dep_N"/>
</dbReference>
<dbReference type="PANTHER" id="PTHR45674">
    <property type="entry name" value="DNA LIGASE 1/3 FAMILY MEMBER"/>
    <property type="match status" value="1"/>
</dbReference>
<evidence type="ECO:0000313" key="19">
    <source>
        <dbReference type="Proteomes" id="UP000426328"/>
    </source>
</evidence>
<dbReference type="PROSITE" id="PS50160">
    <property type="entry name" value="DNA_LIGASE_A3"/>
    <property type="match status" value="1"/>
</dbReference>
<feature type="binding site" evidence="14">
    <location>
        <position position="281"/>
    </location>
    <ligand>
        <name>ATP</name>
        <dbReference type="ChEBI" id="CHEBI:30616"/>
    </ligand>
</feature>
<reference evidence="18 19" key="2">
    <citation type="submission" date="2019-10" db="EMBL/GenBank/DDBJ databases">
        <title>Genome Sequences from Six Type Strain Members of the Archaeal Family Sulfolobaceae: Acidianus ambivalens, Acidianus infernus, Metallosphaera prunae, Stygiolobus azoricus, Sulfolobus metallicus, and Sulfurisphaera ohwakuensis.</title>
        <authorList>
            <person name="Counts J.A."/>
            <person name="Kelly R.M."/>
        </authorList>
    </citation>
    <scope>NUCLEOTIDE SEQUENCE [LARGE SCALE GENOMIC DNA]</scope>
    <source>
        <strain evidence="18 19">LEI 10</strain>
    </source>
</reference>
<dbReference type="GO" id="GO:0003677">
    <property type="term" value="F:DNA binding"/>
    <property type="evidence" value="ECO:0007669"/>
    <property type="project" value="InterPro"/>
</dbReference>
<evidence type="ECO:0000256" key="1">
    <source>
        <dbReference type="ARBA" id="ARBA00007572"/>
    </source>
</evidence>
<dbReference type="KEGG" id="aamb:D1866_10805"/>
<dbReference type="Gene3D" id="3.30.470.30">
    <property type="entry name" value="DNA ligase/mRNA capping enzyme"/>
    <property type="match status" value="1"/>
</dbReference>
<keyword evidence="12 14" id="KW-0234">DNA repair</keyword>
<feature type="binding site" evidence="14">
    <location>
        <position position="351"/>
    </location>
    <ligand>
        <name>ATP</name>
        <dbReference type="ChEBI" id="CHEBI:30616"/>
    </ligand>
</feature>
<dbReference type="PANTHER" id="PTHR45674:SF4">
    <property type="entry name" value="DNA LIGASE 1"/>
    <property type="match status" value="1"/>
</dbReference>
<dbReference type="Gene3D" id="1.10.3260.10">
    <property type="entry name" value="DNA ligase, ATP-dependent, N-terminal domain"/>
    <property type="match status" value="1"/>
</dbReference>
<comment type="catalytic activity">
    <reaction evidence="14">
        <text>ATP + (deoxyribonucleotide)n-3'-hydroxyl + 5'-phospho-(deoxyribonucleotide)m = (deoxyribonucleotide)n+m + AMP + diphosphate.</text>
        <dbReference type="EC" id="6.5.1.1"/>
    </reaction>
</comment>
<evidence type="ECO:0000256" key="7">
    <source>
        <dbReference type="ARBA" id="ARBA00022741"/>
    </source>
</evidence>
<gene>
    <name evidence="14" type="primary">lig</name>
    <name evidence="18" type="ORF">D1866_10805</name>
    <name evidence="17" type="ORF">GFB69_02245</name>
</gene>
<dbReference type="InterPro" id="IPR050191">
    <property type="entry name" value="ATP-dep_DNA_ligase"/>
</dbReference>
<feature type="binding site" evidence="14">
    <location>
        <position position="311"/>
    </location>
    <ligand>
        <name>ATP</name>
        <dbReference type="ChEBI" id="CHEBI:30616"/>
    </ligand>
</feature>
<dbReference type="GO" id="GO:0051301">
    <property type="term" value="P:cell division"/>
    <property type="evidence" value="ECO:0007669"/>
    <property type="project" value="UniProtKB-KW"/>
</dbReference>
<dbReference type="InterPro" id="IPR022865">
    <property type="entry name" value="DNA_ligae_ATP-dep_bac/arc"/>
</dbReference>
<feature type="binding site" evidence="14">
    <location>
        <position position="266"/>
    </location>
    <ligand>
        <name>ATP</name>
        <dbReference type="ChEBI" id="CHEBI:30616"/>
    </ligand>
</feature>
<feature type="domain" description="ATP-dependent DNA ligase family profile" evidence="16">
    <location>
        <begin position="339"/>
        <end position="474"/>
    </location>
</feature>
<keyword evidence="9 14" id="KW-0067">ATP-binding</keyword>
<evidence type="ECO:0000259" key="16">
    <source>
        <dbReference type="PROSITE" id="PS50160"/>
    </source>
</evidence>
<dbReference type="Proteomes" id="UP000426328">
    <property type="component" value="Chromosome"/>
</dbReference>
<dbReference type="PROSITE" id="PS00697">
    <property type="entry name" value="DNA_LIGASE_A1"/>
    <property type="match status" value="1"/>
</dbReference>
<feature type="binding site" evidence="14">
    <location>
        <position position="428"/>
    </location>
    <ligand>
        <name>ATP</name>
        <dbReference type="ChEBI" id="CHEBI:30616"/>
    </ligand>
</feature>
<dbReference type="EC" id="6.5.1.1" evidence="14"/>
<proteinExistence type="inferred from homology"/>
<dbReference type="AlphaFoldDB" id="A0A650CX87"/>
<sequence>MEFKIIAEYFDRLEKISSRLQLTSLLADLFKKTDKNVIDKVVYIIQGKLWPDFLGMPELGIGEKFLIRALSIATSVSDDEIEKMYKSVGDLGQVAFDIKQKQQSASILAFLGAQKASKPLTVEKVYDDLAKVATSTGEGSRDIKIRLLAGLLKDASPLEAKYLVRFVDGRLRVGIGDATILDALAITFGGGQNFRPIVERAYNLRADLGNIAKILANGGIEQLKNIKPQPGIPIRPMLAERLSDPAEMLSKVGNIALVDYKYDGERGQIHKAGDKIFIFSRRLENITNQYPDVAEYISKYVKGNEFIVEGEIIPVDPETGEMRPFQELMHRKRKSDIHEAIKEYPVNVFLFDLMYYEGEDYTVKPLSERRKKLESIVEDNDYVHIATHIITDNVEKLKEFFYQAISEGAEGVMVKSLAPDAIYQAGSRGWLWIKFKRDYQSEMADTVDLVMVGAFHGKGRKGGKYSSFLMAAYNPDKDVFETVCKVASGFTDAELDDLQKKIAELKRDTPHPRVVSTMVPDVWLTPALVAEIIGAEITISPLHTCCKDQYAEGGLSIRFPRFIRWRPDKSPEDATTNREILEMYKSQLKKIEEKPSDQSV</sequence>
<evidence type="ECO:0000256" key="10">
    <source>
        <dbReference type="ARBA" id="ARBA00022842"/>
    </source>
</evidence>
<evidence type="ECO:0000256" key="8">
    <source>
        <dbReference type="ARBA" id="ARBA00022763"/>
    </source>
</evidence>
<dbReference type="Gene3D" id="2.40.50.140">
    <property type="entry name" value="Nucleic acid-binding proteins"/>
    <property type="match status" value="1"/>
</dbReference>
<dbReference type="FunFam" id="2.40.50.140:FF:000062">
    <property type="entry name" value="DNA ligase"/>
    <property type="match status" value="1"/>
</dbReference>
<feature type="binding site" evidence="14">
    <location>
        <position position="259"/>
    </location>
    <ligand>
        <name>ATP</name>
        <dbReference type="ChEBI" id="CHEBI:30616"/>
    </ligand>
</feature>
<reference evidence="17 20" key="1">
    <citation type="submission" date="2019-10" db="EMBL/GenBank/DDBJ databases">
        <title>Comparative genomics of sulfur disproportionating microorganisms.</title>
        <authorList>
            <person name="Ward L.M."/>
            <person name="Bertran E."/>
            <person name="Johnston D."/>
        </authorList>
    </citation>
    <scope>NUCLEOTIDE SEQUENCE [LARGE SCALE GENOMIC DNA]</scope>
    <source>
        <strain evidence="17 20">DSM 3772</strain>
    </source>
</reference>
<dbReference type="InterPro" id="IPR016059">
    <property type="entry name" value="DNA_ligase_ATP-dep_CS"/>
</dbReference>
<protein>
    <recommendedName>
        <fullName evidence="2 14">DNA ligase</fullName>
        <ecNumber evidence="14">6.5.1.1</ecNumber>
    </recommendedName>
    <alternativeName>
        <fullName evidence="14">Polydeoxyribonucleotide synthase [ATP]</fullName>
    </alternativeName>
</protein>
<evidence type="ECO:0000256" key="14">
    <source>
        <dbReference type="HAMAP-Rule" id="MF_00407"/>
    </source>
</evidence>
<dbReference type="GO" id="GO:0046872">
    <property type="term" value="F:metal ion binding"/>
    <property type="evidence" value="ECO:0007669"/>
    <property type="project" value="UniProtKB-KW"/>
</dbReference>
<evidence type="ECO:0000256" key="12">
    <source>
        <dbReference type="ARBA" id="ARBA00023204"/>
    </source>
</evidence>
<evidence type="ECO:0000256" key="5">
    <source>
        <dbReference type="ARBA" id="ARBA00022705"/>
    </source>
</evidence>
<evidence type="ECO:0000256" key="4">
    <source>
        <dbReference type="ARBA" id="ARBA00022618"/>
    </source>
</evidence>
<comment type="function">
    <text evidence="14">DNA ligase that seals nicks in double-stranded DNA during DNA replication, DNA recombination and DNA repair.</text>
</comment>
<keyword evidence="3 14" id="KW-0436">Ligase</keyword>
<dbReference type="FunFam" id="1.10.3260.10:FF:000007">
    <property type="entry name" value="DNA ligase"/>
    <property type="match status" value="1"/>
</dbReference>
<evidence type="ECO:0000313" key="18">
    <source>
        <dbReference type="EMBL" id="QGR22408.1"/>
    </source>
</evidence>
<feature type="active site" description="N6-AMP-lysine intermediate" evidence="14">
    <location>
        <position position="261"/>
    </location>
</feature>
<keyword evidence="7 14" id="KW-0547">Nucleotide-binding</keyword>
<evidence type="ECO:0000256" key="6">
    <source>
        <dbReference type="ARBA" id="ARBA00022723"/>
    </source>
</evidence>
<dbReference type="GeneID" id="42780226"/>
<dbReference type="InterPro" id="IPR012310">
    <property type="entry name" value="DNA_ligase_ATP-dep_cent"/>
</dbReference>
<evidence type="ECO:0000256" key="11">
    <source>
        <dbReference type="ARBA" id="ARBA00023172"/>
    </source>
</evidence>
<dbReference type="GO" id="GO:0006273">
    <property type="term" value="P:lagging strand elongation"/>
    <property type="evidence" value="ECO:0007669"/>
    <property type="project" value="TreeGrafter"/>
</dbReference>
<keyword evidence="11 14" id="KW-0233">DNA recombination</keyword>
<dbReference type="GO" id="GO:0003910">
    <property type="term" value="F:DNA ligase (ATP) activity"/>
    <property type="evidence" value="ECO:0007669"/>
    <property type="project" value="UniProtKB-UniRule"/>
</dbReference>
<evidence type="ECO:0000313" key="17">
    <source>
        <dbReference type="EMBL" id="MQL54602.1"/>
    </source>
</evidence>
<name>A0A650CX87_ACIAM</name>
<dbReference type="GO" id="GO:0006310">
    <property type="term" value="P:DNA recombination"/>
    <property type="evidence" value="ECO:0007669"/>
    <property type="project" value="UniProtKB-UniRule"/>
</dbReference>
<dbReference type="SUPFAM" id="SSF50249">
    <property type="entry name" value="Nucleic acid-binding proteins"/>
    <property type="match status" value="1"/>
</dbReference>
<dbReference type="RefSeq" id="WP_152939828.1">
    <property type="nucleotide sequence ID" value="NZ_CP045482.1"/>
</dbReference>
<dbReference type="Proteomes" id="UP000474054">
    <property type="component" value="Unassembled WGS sequence"/>
</dbReference>
<dbReference type="SUPFAM" id="SSF56091">
    <property type="entry name" value="DNA ligase/mRNA capping enzyme, catalytic domain"/>
    <property type="match status" value="1"/>
</dbReference>
<keyword evidence="6 14" id="KW-0479">Metal-binding</keyword>
<dbReference type="PROSITE" id="PS00333">
    <property type="entry name" value="DNA_LIGASE_A2"/>
    <property type="match status" value="1"/>
</dbReference>
<keyword evidence="13 14" id="KW-0131">Cell cycle</keyword>
<dbReference type="InterPro" id="IPR000977">
    <property type="entry name" value="DNA_ligase_ATP-dep"/>
</dbReference>
<accession>A0A650CX87</accession>
<keyword evidence="5 14" id="KW-0235">DNA replication</keyword>
<comment type="similarity">
    <text evidence="1 14 15">Belongs to the ATP-dependent DNA ligase family.</text>
</comment>
<dbReference type="FunFam" id="3.30.470.30:FF:000012">
    <property type="entry name" value="Probable DNA ligase"/>
    <property type="match status" value="1"/>
</dbReference>
<feature type="binding site" evidence="14">
    <location>
        <position position="434"/>
    </location>
    <ligand>
        <name>ATP</name>
        <dbReference type="ChEBI" id="CHEBI:30616"/>
    </ligand>
</feature>
<evidence type="ECO:0000256" key="2">
    <source>
        <dbReference type="ARBA" id="ARBA00013308"/>
    </source>
</evidence>
<dbReference type="SMR" id="A0A650CX87"/>
<evidence type="ECO:0000256" key="13">
    <source>
        <dbReference type="ARBA" id="ARBA00023306"/>
    </source>
</evidence>
<dbReference type="Pfam" id="PF04675">
    <property type="entry name" value="DNA_ligase_A_N"/>
    <property type="match status" value="1"/>
</dbReference>
<keyword evidence="19" id="KW-1185">Reference proteome</keyword>
<keyword evidence="4 14" id="KW-0132">Cell division</keyword>
<dbReference type="EMBL" id="WHYS01000001">
    <property type="protein sequence ID" value="MQL54602.1"/>
    <property type="molecule type" value="Genomic_DNA"/>
</dbReference>
<dbReference type="Pfam" id="PF01068">
    <property type="entry name" value="DNA_ligase_A_M"/>
    <property type="match status" value="1"/>
</dbReference>
<dbReference type="GO" id="GO:0071897">
    <property type="term" value="P:DNA biosynthetic process"/>
    <property type="evidence" value="ECO:0007669"/>
    <property type="project" value="InterPro"/>
</dbReference>
<dbReference type="InterPro" id="IPR012340">
    <property type="entry name" value="NA-bd_OB-fold"/>
</dbReference>
<dbReference type="GO" id="GO:0006281">
    <property type="term" value="P:DNA repair"/>
    <property type="evidence" value="ECO:0007669"/>
    <property type="project" value="UniProtKB-UniRule"/>
</dbReference>
<dbReference type="CDD" id="cd07901">
    <property type="entry name" value="Adenylation_DNA_ligase_Arch_LigB"/>
    <property type="match status" value="1"/>
</dbReference>
<dbReference type="InterPro" id="IPR036599">
    <property type="entry name" value="DNA_ligase_N_sf"/>
</dbReference>
<comment type="cofactor">
    <cofactor evidence="14">
        <name>Mg(2+)</name>
        <dbReference type="ChEBI" id="CHEBI:18420"/>
    </cofactor>
</comment>
<evidence type="ECO:0000313" key="20">
    <source>
        <dbReference type="Proteomes" id="UP000474054"/>
    </source>
</evidence>
<dbReference type="InterPro" id="IPR012309">
    <property type="entry name" value="DNA_ligase_ATP-dep_C"/>
</dbReference>
<dbReference type="CDD" id="cd07969">
    <property type="entry name" value="OBF_DNA_ligase_I"/>
    <property type="match status" value="1"/>
</dbReference>
<dbReference type="HAMAP" id="MF_00407">
    <property type="entry name" value="DNA_ligase"/>
    <property type="match status" value="1"/>
</dbReference>
<dbReference type="Pfam" id="PF04679">
    <property type="entry name" value="DNA_ligase_A_C"/>
    <property type="match status" value="1"/>
</dbReference>
<evidence type="ECO:0000256" key="3">
    <source>
        <dbReference type="ARBA" id="ARBA00022598"/>
    </source>
</evidence>
<evidence type="ECO:0000256" key="9">
    <source>
        <dbReference type="ARBA" id="ARBA00022840"/>
    </source>
</evidence>
<keyword evidence="8 14" id="KW-0227">DNA damage</keyword>
<keyword evidence="10 14" id="KW-0460">Magnesium</keyword>
<dbReference type="EMBL" id="CP045482">
    <property type="protein sequence ID" value="QGR22408.1"/>
    <property type="molecule type" value="Genomic_DNA"/>
</dbReference>
<organism evidence="18 19">
    <name type="scientific">Acidianus ambivalens</name>
    <name type="common">Desulfurolobus ambivalens</name>
    <dbReference type="NCBI Taxonomy" id="2283"/>
    <lineage>
        <taxon>Archaea</taxon>
        <taxon>Thermoproteota</taxon>
        <taxon>Thermoprotei</taxon>
        <taxon>Sulfolobales</taxon>
        <taxon>Sulfolobaceae</taxon>
        <taxon>Acidianus</taxon>
    </lineage>
</organism>
<evidence type="ECO:0000256" key="15">
    <source>
        <dbReference type="RuleBase" id="RU004196"/>
    </source>
</evidence>
<dbReference type="GO" id="GO:0005524">
    <property type="term" value="F:ATP binding"/>
    <property type="evidence" value="ECO:0007669"/>
    <property type="project" value="UniProtKB-UniRule"/>
</dbReference>
<dbReference type="SUPFAM" id="SSF117018">
    <property type="entry name" value="ATP-dependent DNA ligase DNA-binding domain"/>
    <property type="match status" value="1"/>
</dbReference>
<dbReference type="NCBIfam" id="TIGR00574">
    <property type="entry name" value="dnl1"/>
    <property type="match status" value="1"/>
</dbReference>